<protein>
    <submittedName>
        <fullName evidence="7">C-C motif chemokine 4-like</fullName>
    </submittedName>
</protein>
<dbReference type="InterPro" id="IPR036048">
    <property type="entry name" value="Interleukin_8-like_sf"/>
</dbReference>
<keyword evidence="4 5" id="KW-0732">Signal</keyword>
<evidence type="ECO:0000256" key="4">
    <source>
        <dbReference type="ARBA" id="ARBA00022729"/>
    </source>
</evidence>
<name>A0A3Q3ENV5_9LABR</name>
<reference evidence="7" key="2">
    <citation type="submission" date="2025-09" db="UniProtKB">
        <authorList>
            <consortium name="Ensembl"/>
        </authorList>
    </citation>
    <scope>IDENTIFICATION</scope>
</reference>
<dbReference type="STRING" id="56723.ENSLBEP00000007762"/>
<dbReference type="GO" id="GO:0005615">
    <property type="term" value="C:extracellular space"/>
    <property type="evidence" value="ECO:0007669"/>
    <property type="project" value="UniProtKB-KW"/>
</dbReference>
<evidence type="ECO:0000256" key="5">
    <source>
        <dbReference type="SAM" id="SignalP"/>
    </source>
</evidence>
<sequence>MKTLRVILGLLLLCVCCCDAIPEGLRSTVPTKCCFKFSEKQLPERLVMNIIETDSSCPHMAFLVKTIRGREICFKQSFKYAKELYNNRHNNKEGSGQ</sequence>
<comment type="subcellular location">
    <subcellularLocation>
        <location evidence="1">Secreted</location>
    </subcellularLocation>
</comment>
<evidence type="ECO:0000313" key="7">
    <source>
        <dbReference type="Ensembl" id="ENSLBEP00000007762.1"/>
    </source>
</evidence>
<dbReference type="Proteomes" id="UP000261660">
    <property type="component" value="Unplaced"/>
</dbReference>
<dbReference type="PANTHER" id="PTHR12015">
    <property type="entry name" value="SMALL INDUCIBLE CYTOKINE A"/>
    <property type="match status" value="1"/>
</dbReference>
<dbReference type="AlphaFoldDB" id="A0A3Q3ENV5"/>
<dbReference type="Pfam" id="PF00048">
    <property type="entry name" value="IL8"/>
    <property type="match status" value="1"/>
</dbReference>
<feature type="signal peptide" evidence="5">
    <location>
        <begin position="1"/>
        <end position="20"/>
    </location>
</feature>
<dbReference type="InterPro" id="IPR039809">
    <property type="entry name" value="Chemokine_b/g/d"/>
</dbReference>
<evidence type="ECO:0000313" key="8">
    <source>
        <dbReference type="Proteomes" id="UP000261660"/>
    </source>
</evidence>
<keyword evidence="8" id="KW-1185">Reference proteome</keyword>
<dbReference type="OrthoDB" id="9447832at2759"/>
<feature type="domain" description="Chemokine interleukin-8-like" evidence="6">
    <location>
        <begin position="30"/>
        <end position="88"/>
    </location>
</feature>
<keyword evidence="2" id="KW-0202">Cytokine</keyword>
<evidence type="ECO:0000256" key="2">
    <source>
        <dbReference type="ARBA" id="ARBA00022514"/>
    </source>
</evidence>
<dbReference type="Ensembl" id="ENSLBET00000008156.1">
    <property type="protein sequence ID" value="ENSLBEP00000007762.1"/>
    <property type="gene ID" value="ENSLBEG00000006001.1"/>
</dbReference>
<dbReference type="GO" id="GO:0006955">
    <property type="term" value="P:immune response"/>
    <property type="evidence" value="ECO:0007669"/>
    <property type="project" value="InterPro"/>
</dbReference>
<reference evidence="7" key="1">
    <citation type="submission" date="2025-08" db="UniProtKB">
        <authorList>
            <consortium name="Ensembl"/>
        </authorList>
    </citation>
    <scope>IDENTIFICATION</scope>
</reference>
<proteinExistence type="predicted"/>
<evidence type="ECO:0000259" key="6">
    <source>
        <dbReference type="SMART" id="SM00199"/>
    </source>
</evidence>
<dbReference type="GO" id="GO:0008009">
    <property type="term" value="F:chemokine activity"/>
    <property type="evidence" value="ECO:0007669"/>
    <property type="project" value="InterPro"/>
</dbReference>
<keyword evidence="3" id="KW-0964">Secreted</keyword>
<dbReference type="SUPFAM" id="SSF54117">
    <property type="entry name" value="Interleukin 8-like chemokines"/>
    <property type="match status" value="1"/>
</dbReference>
<dbReference type="Gene3D" id="2.40.50.40">
    <property type="match status" value="1"/>
</dbReference>
<dbReference type="PANTHER" id="PTHR12015:SF183">
    <property type="entry name" value="C-C MOTIF CHEMOKINE 3"/>
    <property type="match status" value="1"/>
</dbReference>
<accession>A0A3Q3ENV5</accession>
<feature type="chain" id="PRO_5018718610" evidence="5">
    <location>
        <begin position="21"/>
        <end position="97"/>
    </location>
</feature>
<evidence type="ECO:0000256" key="1">
    <source>
        <dbReference type="ARBA" id="ARBA00004613"/>
    </source>
</evidence>
<dbReference type="InterPro" id="IPR001811">
    <property type="entry name" value="Chemokine_IL8-like_dom"/>
</dbReference>
<evidence type="ECO:0000256" key="3">
    <source>
        <dbReference type="ARBA" id="ARBA00022525"/>
    </source>
</evidence>
<dbReference type="GeneTree" id="ENSGT00970000193565"/>
<dbReference type="InParanoid" id="A0A3Q3ENV5"/>
<dbReference type="SMART" id="SM00199">
    <property type="entry name" value="SCY"/>
    <property type="match status" value="1"/>
</dbReference>
<organism evidence="7 8">
    <name type="scientific">Labrus bergylta</name>
    <name type="common">ballan wrasse</name>
    <dbReference type="NCBI Taxonomy" id="56723"/>
    <lineage>
        <taxon>Eukaryota</taxon>
        <taxon>Metazoa</taxon>
        <taxon>Chordata</taxon>
        <taxon>Craniata</taxon>
        <taxon>Vertebrata</taxon>
        <taxon>Euteleostomi</taxon>
        <taxon>Actinopterygii</taxon>
        <taxon>Neopterygii</taxon>
        <taxon>Teleostei</taxon>
        <taxon>Neoteleostei</taxon>
        <taxon>Acanthomorphata</taxon>
        <taxon>Eupercaria</taxon>
        <taxon>Labriformes</taxon>
        <taxon>Labridae</taxon>
        <taxon>Labrus</taxon>
    </lineage>
</organism>